<evidence type="ECO:0000313" key="2">
    <source>
        <dbReference type="EMBL" id="KAI7757234.1"/>
    </source>
</evidence>
<accession>A0AAD5DD01</accession>
<name>A0AAD5DD01_AMBAR</name>
<dbReference type="AlphaFoldDB" id="A0AAD5DD01"/>
<dbReference type="Proteomes" id="UP001206925">
    <property type="component" value="Unassembled WGS sequence"/>
</dbReference>
<protein>
    <submittedName>
        <fullName evidence="2">Uncharacterized protein</fullName>
    </submittedName>
</protein>
<evidence type="ECO:0000313" key="3">
    <source>
        <dbReference type="Proteomes" id="UP001206925"/>
    </source>
</evidence>
<dbReference type="EMBL" id="JAMZMK010000150">
    <property type="protein sequence ID" value="KAI7757234.1"/>
    <property type="molecule type" value="Genomic_DNA"/>
</dbReference>
<comment type="caution">
    <text evidence="2">The sequence shown here is derived from an EMBL/GenBank/DDBJ whole genome shotgun (WGS) entry which is preliminary data.</text>
</comment>
<evidence type="ECO:0000256" key="1">
    <source>
        <dbReference type="SAM" id="MobiDB-lite"/>
    </source>
</evidence>
<keyword evidence="3" id="KW-1185">Reference proteome</keyword>
<organism evidence="2 3">
    <name type="scientific">Ambrosia artemisiifolia</name>
    <name type="common">Common ragweed</name>
    <dbReference type="NCBI Taxonomy" id="4212"/>
    <lineage>
        <taxon>Eukaryota</taxon>
        <taxon>Viridiplantae</taxon>
        <taxon>Streptophyta</taxon>
        <taxon>Embryophyta</taxon>
        <taxon>Tracheophyta</taxon>
        <taxon>Spermatophyta</taxon>
        <taxon>Magnoliopsida</taxon>
        <taxon>eudicotyledons</taxon>
        <taxon>Gunneridae</taxon>
        <taxon>Pentapetalae</taxon>
        <taxon>asterids</taxon>
        <taxon>campanulids</taxon>
        <taxon>Asterales</taxon>
        <taxon>Asteraceae</taxon>
        <taxon>Asteroideae</taxon>
        <taxon>Heliantheae alliance</taxon>
        <taxon>Heliantheae</taxon>
        <taxon>Ambrosia</taxon>
    </lineage>
</organism>
<feature type="compositionally biased region" description="Basic residues" evidence="1">
    <location>
        <begin position="1"/>
        <end position="10"/>
    </location>
</feature>
<proteinExistence type="predicted"/>
<sequence length="63" mass="7470">MRSKQRRKRADRGQLSHEMQASLSNQASNGRKNETERRLLMQVNYSLYSTGNPNRLRVPRFSY</sequence>
<reference evidence="2" key="1">
    <citation type="submission" date="2022-06" db="EMBL/GenBank/DDBJ databases">
        <title>Uncovering the hologenomic basis of an extraordinary plant invasion.</title>
        <authorList>
            <person name="Bieker V.C."/>
            <person name="Martin M.D."/>
            <person name="Gilbert T."/>
            <person name="Hodgins K."/>
            <person name="Battlay P."/>
            <person name="Petersen B."/>
            <person name="Wilson J."/>
        </authorList>
    </citation>
    <scope>NUCLEOTIDE SEQUENCE</scope>
    <source>
        <strain evidence="2">AA19_3_7</strain>
        <tissue evidence="2">Leaf</tissue>
    </source>
</reference>
<gene>
    <name evidence="2" type="ORF">M8C21_031731</name>
</gene>
<feature type="region of interest" description="Disordered" evidence="1">
    <location>
        <begin position="1"/>
        <end position="37"/>
    </location>
</feature>
<feature type="compositionally biased region" description="Polar residues" evidence="1">
    <location>
        <begin position="17"/>
        <end position="30"/>
    </location>
</feature>